<dbReference type="Pfam" id="PF13960">
    <property type="entry name" value="DUF4218"/>
    <property type="match status" value="1"/>
</dbReference>
<dbReference type="InterPro" id="IPR025452">
    <property type="entry name" value="DUF4218"/>
</dbReference>
<dbReference type="Proteomes" id="UP000626092">
    <property type="component" value="Unassembled WGS sequence"/>
</dbReference>
<keyword evidence="5" id="KW-1185">Reference proteome</keyword>
<gene>
    <name evidence="4" type="ORF">RHSIM_Rhsim09G0073600</name>
</gene>
<dbReference type="EMBL" id="WJXA01000009">
    <property type="protein sequence ID" value="KAF7132975.1"/>
    <property type="molecule type" value="Genomic_DNA"/>
</dbReference>
<dbReference type="Pfam" id="PF02992">
    <property type="entry name" value="Transposase_21"/>
    <property type="match status" value="1"/>
</dbReference>
<protein>
    <submittedName>
        <fullName evidence="4">Uncharacterized protein</fullName>
    </submittedName>
</protein>
<name>A0A834LEL5_RHOSS</name>
<dbReference type="PANTHER" id="PTHR48258">
    <property type="entry name" value="DUF4218 DOMAIN-CONTAINING PROTEIN-RELATED"/>
    <property type="match status" value="1"/>
</dbReference>
<feature type="domain" description="DUF4218" evidence="2">
    <location>
        <begin position="680"/>
        <end position="792"/>
    </location>
</feature>
<feature type="domain" description="DUF4216" evidence="1">
    <location>
        <begin position="951"/>
        <end position="1025"/>
    </location>
</feature>
<evidence type="ECO:0000313" key="5">
    <source>
        <dbReference type="Proteomes" id="UP000626092"/>
    </source>
</evidence>
<dbReference type="Pfam" id="PF13952">
    <property type="entry name" value="DUF4216"/>
    <property type="match status" value="1"/>
</dbReference>
<dbReference type="InterPro" id="IPR004242">
    <property type="entry name" value="Transposase_21"/>
</dbReference>
<dbReference type="PANTHER" id="PTHR48258:SF6">
    <property type="entry name" value="LEUCINE-RICH REPEAT DOMAIN, L DOMAIN-CONTAINING PROTEIN"/>
    <property type="match status" value="1"/>
</dbReference>
<organism evidence="4 5">
    <name type="scientific">Rhododendron simsii</name>
    <name type="common">Sims's rhododendron</name>
    <dbReference type="NCBI Taxonomy" id="118357"/>
    <lineage>
        <taxon>Eukaryota</taxon>
        <taxon>Viridiplantae</taxon>
        <taxon>Streptophyta</taxon>
        <taxon>Embryophyta</taxon>
        <taxon>Tracheophyta</taxon>
        <taxon>Spermatophyta</taxon>
        <taxon>Magnoliopsida</taxon>
        <taxon>eudicotyledons</taxon>
        <taxon>Gunneridae</taxon>
        <taxon>Pentapetalae</taxon>
        <taxon>asterids</taxon>
        <taxon>Ericales</taxon>
        <taxon>Ericaceae</taxon>
        <taxon>Ericoideae</taxon>
        <taxon>Rhodoreae</taxon>
        <taxon>Rhododendron</taxon>
    </lineage>
</organism>
<dbReference type="InterPro" id="IPR029480">
    <property type="entry name" value="Transpos_assoc"/>
</dbReference>
<dbReference type="AlphaFoldDB" id="A0A834LEL5"/>
<evidence type="ECO:0000313" key="4">
    <source>
        <dbReference type="EMBL" id="KAF7132975.1"/>
    </source>
</evidence>
<sequence>MLLHLVMDKSWMKLGSTAHGRTSQPYFDGVNSFLEYAAAVGDRQGNILCPCRKCVNCRRQNLQEVHLHLFQYGIVQSYTTWHEHGEPRISDTVHPCETGNYEVGNLDGIDALVEDRIRADSMDTTQREEVRNFDKLLNDAQRELFPPGGTDYTLLKFVIELLNEKVMNRWTNSSVNRLLKFLSRLLPQGNLVPKSTYEAKKILSELGLSYELIDVCERDCVLFWKENAKLDKCPKCNTSRYKINHGRGKKIPHKVLRYLPVTPRLKRLYMKEKTANDMKWHKEKRVDGEKWRHPADADEWKAFDLQHPEFAQDPRNVRLGFATDGFNPFGNMSNSYSMWPVVLIPYNLPPWLAMKEPFFMLSLLIPGDKQPGIDIDVYLRPLVDELKELEKNGALTYDASSGETFKLRATLFFTIHDWPAFGDVSGWRTKGHFSCYSCNDEPYFESLRSKTAYINHRAYLPENHPERRKRGAYNGKQEKRKRSLEIPVEKIQQQLDSLPMVEFGKDPRKKKRPRFAPNWTKLSILYELLGFKNRKLRHNIDVMHVIKNICENIYGTMLGIEGKNKDTDKARRDLQDRGIRKELWLIECPNGSYAKPRASFSLTSEEKEAFLEFLKSVKYPDGYAANISKCVNTSNGKLTGLKSHDCHVLIQRILPIGMRGFVDKEISIALFELGTFFQDLCSRTVTRSKLEQLEERAIHILCKLEKIFPPAFFDVMVHLIIHLPREAILGGPVQYRWMYPIERFLGTLKKFVSNRARPEGSIVEAYIVKECLTFCTMYLDGIETVHNRHERNEDLGDRRKGLTVFMETARPIGQVTRDGEMSQELRHKAHWFLLYNSPEVEKYLEEHKNQLQVLSGHDITRTQQEEFPKWFKERLNALRAEESPEATDELWSLANGPNLLVKEHSGCIINGVRFHTRELDDRRTSQNSGLLAEGNYDVKMHNFYGHLSKVWELDYMCQNSVILFQCEWYNTNNTGRNRTIRTDTYCTSIDVTSRWYQSDPFILPSQAKQVFYLKDTKWGEPWQVVERVQQRGVFDVPEVGSGETIHAPESGDAFQQENMGSAVPIDIQGDIRCHRDDVDAEIISGVVPSDGILEDNVEAEADEEQEIFEDDMDVDMDVDMDYDI</sequence>
<evidence type="ECO:0000259" key="3">
    <source>
        <dbReference type="Pfam" id="PF13963"/>
    </source>
</evidence>
<dbReference type="InterPro" id="IPR025312">
    <property type="entry name" value="DUF4216"/>
</dbReference>
<evidence type="ECO:0000259" key="1">
    <source>
        <dbReference type="Pfam" id="PF13952"/>
    </source>
</evidence>
<comment type="caution">
    <text evidence="4">The sequence shown here is derived from an EMBL/GenBank/DDBJ whole genome shotgun (WGS) entry which is preliminary data.</text>
</comment>
<accession>A0A834LEL5</accession>
<dbReference type="Pfam" id="PF13963">
    <property type="entry name" value="Transpos_assoc"/>
    <property type="match status" value="1"/>
</dbReference>
<dbReference type="OrthoDB" id="1878503at2759"/>
<feature type="domain" description="Transposase-associated" evidence="3">
    <location>
        <begin position="9"/>
        <end position="86"/>
    </location>
</feature>
<reference evidence="4" key="1">
    <citation type="submission" date="2019-11" db="EMBL/GenBank/DDBJ databases">
        <authorList>
            <person name="Liu Y."/>
            <person name="Hou J."/>
            <person name="Li T.-Q."/>
            <person name="Guan C.-H."/>
            <person name="Wu X."/>
            <person name="Wu H.-Z."/>
            <person name="Ling F."/>
            <person name="Zhang R."/>
            <person name="Shi X.-G."/>
            <person name="Ren J.-P."/>
            <person name="Chen E.-F."/>
            <person name="Sun J.-M."/>
        </authorList>
    </citation>
    <scope>NUCLEOTIDE SEQUENCE</scope>
    <source>
        <strain evidence="4">Adult_tree_wgs_1</strain>
        <tissue evidence="4">Leaves</tissue>
    </source>
</reference>
<proteinExistence type="predicted"/>
<evidence type="ECO:0000259" key="2">
    <source>
        <dbReference type="Pfam" id="PF13960"/>
    </source>
</evidence>